<dbReference type="AlphaFoldDB" id="A0A1M6W5Q9"/>
<feature type="domain" description="DUF7847" evidence="3">
    <location>
        <begin position="185"/>
        <end position="440"/>
    </location>
</feature>
<feature type="transmembrane region" description="Helical" evidence="2">
    <location>
        <begin position="240"/>
        <end position="265"/>
    </location>
</feature>
<protein>
    <recommendedName>
        <fullName evidence="3">DUF7847 domain-containing protein</fullName>
    </recommendedName>
</protein>
<dbReference type="PANTHER" id="PTHR33133:SF1">
    <property type="entry name" value="EXPRESSED PROTEIN-RELATED"/>
    <property type="match status" value="1"/>
</dbReference>
<feature type="compositionally biased region" description="Pro residues" evidence="1">
    <location>
        <begin position="96"/>
        <end position="108"/>
    </location>
</feature>
<keyword evidence="5" id="KW-1185">Reference proteome</keyword>
<dbReference type="InterPro" id="IPR057169">
    <property type="entry name" value="DUF7847"/>
</dbReference>
<feature type="compositionally biased region" description="Polar residues" evidence="1">
    <location>
        <begin position="37"/>
        <end position="48"/>
    </location>
</feature>
<dbReference type="OrthoDB" id="121140at2"/>
<accession>A0A1M6W5Q9</accession>
<gene>
    <name evidence="4" type="ORF">SAMN05216499_1023</name>
</gene>
<feature type="transmembrane region" description="Helical" evidence="2">
    <location>
        <begin position="185"/>
        <end position="208"/>
    </location>
</feature>
<keyword evidence="2" id="KW-0812">Transmembrane</keyword>
<dbReference type="Proteomes" id="UP000184111">
    <property type="component" value="Unassembled WGS sequence"/>
</dbReference>
<feature type="compositionally biased region" description="Pro residues" evidence="1">
    <location>
        <begin position="120"/>
        <end position="129"/>
    </location>
</feature>
<feature type="transmembrane region" description="Helical" evidence="2">
    <location>
        <begin position="325"/>
        <end position="350"/>
    </location>
</feature>
<dbReference type="PANTHER" id="PTHR33133">
    <property type="entry name" value="OS08G0107100 PROTEIN-RELATED"/>
    <property type="match status" value="1"/>
</dbReference>
<feature type="transmembrane region" description="Helical" evidence="2">
    <location>
        <begin position="371"/>
        <end position="399"/>
    </location>
</feature>
<feature type="transmembrane region" description="Helical" evidence="2">
    <location>
        <begin position="285"/>
        <end position="313"/>
    </location>
</feature>
<proteinExistence type="predicted"/>
<evidence type="ECO:0000313" key="5">
    <source>
        <dbReference type="Proteomes" id="UP000184111"/>
    </source>
</evidence>
<evidence type="ECO:0000256" key="2">
    <source>
        <dbReference type="SAM" id="Phobius"/>
    </source>
</evidence>
<feature type="transmembrane region" description="Helical" evidence="2">
    <location>
        <begin position="419"/>
        <end position="449"/>
    </location>
</feature>
<feature type="compositionally biased region" description="Low complexity" evidence="1">
    <location>
        <begin position="74"/>
        <end position="95"/>
    </location>
</feature>
<keyword evidence="2" id="KW-0472">Membrane</keyword>
<feature type="region of interest" description="Disordered" evidence="1">
    <location>
        <begin position="1"/>
        <end position="161"/>
    </location>
</feature>
<dbReference type="EMBL" id="FRBI01000002">
    <property type="protein sequence ID" value="SHK89063.1"/>
    <property type="molecule type" value="Genomic_DNA"/>
</dbReference>
<evidence type="ECO:0000256" key="1">
    <source>
        <dbReference type="SAM" id="MobiDB-lite"/>
    </source>
</evidence>
<organism evidence="4 5">
    <name type="scientific">Actinacidiphila paucisporea</name>
    <dbReference type="NCBI Taxonomy" id="310782"/>
    <lineage>
        <taxon>Bacteria</taxon>
        <taxon>Bacillati</taxon>
        <taxon>Actinomycetota</taxon>
        <taxon>Actinomycetes</taxon>
        <taxon>Kitasatosporales</taxon>
        <taxon>Streptomycetaceae</taxon>
        <taxon>Actinacidiphila</taxon>
    </lineage>
</organism>
<sequence length="481" mass="49380">MTNTPGWASPGSSDSPEPDGGDSPQDTSPEAADGHSDSAQGTPDTQETPPAPPASGVWSQQQPPAAPWHTPSGAVPHTAAEASEAAAAPTTARPDAPTPPETPAPPPAGTARPGWDRQWAPPPPPPPQDGGPRWGPTVPQYGAAQAPYASKPPAPQPGVIPLRPLDAGEILQGAASTLQQHWRTAMLLAFVVALLTESVNAVISGFLIDDTRINDLNRNSDPSVHEILHALSGSAAASSLLILTSMIGVILTAGLLTVVISRAVLGRPTTLPSVWRDVRPRLAQLVGLALLLPLVLCAIVAVPAVPGLLIALAGGETGGASLASLGLLCGVVLAIWQWNLWSLTAPVLMLEKQGLKTALKRSVKLVSGSWWRVLGVQLLMLLIAAIASLVIQFPFGLVAEAVDGGSMGSVFSASADSSWTTIIIVAVGGVISSTLTLPISAGAVSLLYIDQRIRREALDVDLGRAAKVPGYEAPTTAGAGR</sequence>
<evidence type="ECO:0000313" key="4">
    <source>
        <dbReference type="EMBL" id="SHK89063.1"/>
    </source>
</evidence>
<feature type="compositionally biased region" description="Low complexity" evidence="1">
    <location>
        <begin position="109"/>
        <end position="119"/>
    </location>
</feature>
<keyword evidence="2" id="KW-1133">Transmembrane helix</keyword>
<dbReference type="Pfam" id="PF25231">
    <property type="entry name" value="DUF7847"/>
    <property type="match status" value="1"/>
</dbReference>
<evidence type="ECO:0000259" key="3">
    <source>
        <dbReference type="Pfam" id="PF25231"/>
    </source>
</evidence>
<name>A0A1M6W5Q9_9ACTN</name>
<reference evidence="4 5" key="1">
    <citation type="submission" date="2016-11" db="EMBL/GenBank/DDBJ databases">
        <authorList>
            <person name="Jaros S."/>
            <person name="Januszkiewicz K."/>
            <person name="Wedrychowicz H."/>
        </authorList>
    </citation>
    <scope>NUCLEOTIDE SEQUENCE [LARGE SCALE GENOMIC DNA]</scope>
    <source>
        <strain evidence="4 5">CGMCC 4.2025</strain>
    </source>
</reference>
<dbReference type="RefSeq" id="WP_073493486.1">
    <property type="nucleotide sequence ID" value="NZ_FRBI01000002.1"/>
</dbReference>
<dbReference type="STRING" id="310782.SAMN05216499_1023"/>